<keyword evidence="9" id="KW-1185">Reference proteome</keyword>
<dbReference type="GO" id="GO:0019722">
    <property type="term" value="P:calcium-mediated signaling"/>
    <property type="evidence" value="ECO:0007669"/>
    <property type="project" value="TreeGrafter"/>
</dbReference>
<keyword evidence="5 7" id="KW-0732">Signal</keyword>
<reference evidence="8 9" key="1">
    <citation type="submission" date="2019-06" db="EMBL/GenBank/DDBJ databases">
        <title>A chromosomal-level reference genome of Carpinus fangiana (Coryloideae, Betulaceae).</title>
        <authorList>
            <person name="Yang X."/>
            <person name="Wang Z."/>
            <person name="Zhang L."/>
            <person name="Hao G."/>
            <person name="Liu J."/>
            <person name="Yang Y."/>
        </authorList>
    </citation>
    <scope>NUCLEOTIDE SEQUENCE [LARGE SCALE GENOMIC DNA]</scope>
    <source>
        <strain evidence="8">Cfa_2016G</strain>
        <tissue evidence="8">Leaf</tissue>
    </source>
</reference>
<dbReference type="InterPro" id="IPR008801">
    <property type="entry name" value="RALF"/>
</dbReference>
<accession>A0A5N6Q902</accession>
<evidence type="ECO:0000256" key="4">
    <source>
        <dbReference type="ARBA" id="ARBA00022702"/>
    </source>
</evidence>
<dbReference type="OrthoDB" id="1863600at2759"/>
<dbReference type="GO" id="GO:0040008">
    <property type="term" value="P:regulation of growth"/>
    <property type="evidence" value="ECO:0007669"/>
    <property type="project" value="UniProtKB-ARBA"/>
</dbReference>
<protein>
    <submittedName>
        <fullName evidence="8">Uncharacterized protein</fullName>
    </submittedName>
</protein>
<dbReference type="Proteomes" id="UP000327013">
    <property type="component" value="Chromosome 1"/>
</dbReference>
<evidence type="ECO:0000256" key="7">
    <source>
        <dbReference type="SAM" id="SignalP"/>
    </source>
</evidence>
<feature type="chain" id="PRO_5024395662" evidence="7">
    <location>
        <begin position="21"/>
        <end position="118"/>
    </location>
</feature>
<dbReference type="PANTHER" id="PTHR33136:SF89">
    <property type="entry name" value="PROTEIN RALF-LIKE 19"/>
    <property type="match status" value="1"/>
</dbReference>
<dbReference type="Pfam" id="PF05498">
    <property type="entry name" value="RALF"/>
    <property type="match status" value="1"/>
</dbReference>
<dbReference type="GO" id="GO:0009506">
    <property type="term" value="C:plasmodesma"/>
    <property type="evidence" value="ECO:0007669"/>
    <property type="project" value="TreeGrafter"/>
</dbReference>
<comment type="similarity">
    <text evidence="2">Belongs to the plant rapid alkalinization factor (RALF) family.</text>
</comment>
<comment type="subcellular location">
    <subcellularLocation>
        <location evidence="1">Secreted</location>
    </subcellularLocation>
</comment>
<dbReference type="EMBL" id="CM017321">
    <property type="protein sequence ID" value="KAE7995717.1"/>
    <property type="molecule type" value="Genomic_DNA"/>
</dbReference>
<keyword evidence="4" id="KW-0372">Hormone</keyword>
<gene>
    <name evidence="8" type="ORF">FH972_000487</name>
</gene>
<evidence type="ECO:0000256" key="2">
    <source>
        <dbReference type="ARBA" id="ARBA00009178"/>
    </source>
</evidence>
<organism evidence="8 9">
    <name type="scientific">Carpinus fangiana</name>
    <dbReference type="NCBI Taxonomy" id="176857"/>
    <lineage>
        <taxon>Eukaryota</taxon>
        <taxon>Viridiplantae</taxon>
        <taxon>Streptophyta</taxon>
        <taxon>Embryophyta</taxon>
        <taxon>Tracheophyta</taxon>
        <taxon>Spermatophyta</taxon>
        <taxon>Magnoliopsida</taxon>
        <taxon>eudicotyledons</taxon>
        <taxon>Gunneridae</taxon>
        <taxon>Pentapetalae</taxon>
        <taxon>rosids</taxon>
        <taxon>fabids</taxon>
        <taxon>Fagales</taxon>
        <taxon>Betulaceae</taxon>
        <taxon>Carpinus</taxon>
    </lineage>
</organism>
<dbReference type="GO" id="GO:0005179">
    <property type="term" value="F:hormone activity"/>
    <property type="evidence" value="ECO:0007669"/>
    <property type="project" value="UniProtKB-KW"/>
</dbReference>
<evidence type="ECO:0000313" key="9">
    <source>
        <dbReference type="Proteomes" id="UP000327013"/>
    </source>
</evidence>
<feature type="signal peptide" evidence="7">
    <location>
        <begin position="1"/>
        <end position="20"/>
    </location>
</feature>
<dbReference type="AlphaFoldDB" id="A0A5N6Q902"/>
<sequence length="118" mass="12910">MEFKPWLVFLLLALAVAAESASLHDAAAAWGLTKIGSGSCNGGSVGECIGEEAELLMESHQSRLLAGRHKFISYAALRANSIPCGRRGNSYYNCQKRHKANPYRRTCSRITHCARITN</sequence>
<keyword evidence="3" id="KW-0964">Secreted</keyword>
<evidence type="ECO:0000256" key="3">
    <source>
        <dbReference type="ARBA" id="ARBA00022525"/>
    </source>
</evidence>
<proteinExistence type="inferred from homology"/>
<evidence type="ECO:0000313" key="8">
    <source>
        <dbReference type="EMBL" id="KAE7995717.1"/>
    </source>
</evidence>
<dbReference type="PANTHER" id="PTHR33136">
    <property type="entry name" value="RAPID ALKALINIZATION FACTOR-LIKE"/>
    <property type="match status" value="1"/>
</dbReference>
<evidence type="ECO:0000256" key="6">
    <source>
        <dbReference type="ARBA" id="ARBA00023157"/>
    </source>
</evidence>
<dbReference type="GO" id="GO:0005576">
    <property type="term" value="C:extracellular region"/>
    <property type="evidence" value="ECO:0007669"/>
    <property type="project" value="UniProtKB-SubCell"/>
</dbReference>
<evidence type="ECO:0000256" key="5">
    <source>
        <dbReference type="ARBA" id="ARBA00022729"/>
    </source>
</evidence>
<name>A0A5N6Q902_9ROSI</name>
<keyword evidence="6" id="KW-1015">Disulfide bond</keyword>
<evidence type="ECO:0000256" key="1">
    <source>
        <dbReference type="ARBA" id="ARBA00004613"/>
    </source>
</evidence>